<evidence type="ECO:0000313" key="2">
    <source>
        <dbReference type="Proteomes" id="UP000077349"/>
    </source>
</evidence>
<dbReference type="AlphaFoldDB" id="A0A177G9N2"/>
<proteinExistence type="predicted"/>
<sequence length="44" mass="4906">MLSWTTYEAMYDAALNQPEQFWLRCGATYHMEAAACDGMQDAGG</sequence>
<dbReference type="EMBL" id="LVHD01000018">
    <property type="protein sequence ID" value="OAG76993.1"/>
    <property type="molecule type" value="Genomic_DNA"/>
</dbReference>
<comment type="caution">
    <text evidence="1">The sequence shown here is derived from an EMBL/GenBank/DDBJ whole genome shotgun (WGS) entry which is preliminary data.</text>
</comment>
<gene>
    <name evidence="1" type="ORF">Amal_02771</name>
</gene>
<reference evidence="1 2" key="1">
    <citation type="submission" date="2016-03" db="EMBL/GenBank/DDBJ databases">
        <title>Draft genome sequence of Acetobacter malorum CECT 7742, a strain isolated from strawberry vinegar.</title>
        <authorList>
            <person name="Sainz F."/>
            <person name="Mas A."/>
            <person name="Torija M.J."/>
        </authorList>
    </citation>
    <scope>NUCLEOTIDE SEQUENCE [LARGE SCALE GENOMIC DNA]</scope>
    <source>
        <strain evidence="1 2">CECT 7742</strain>
    </source>
</reference>
<dbReference type="PATRIC" id="fig|178901.16.peg.2947"/>
<name>A0A177G9N2_9PROT</name>
<organism evidence="1 2">
    <name type="scientific">Acetobacter malorum</name>
    <dbReference type="NCBI Taxonomy" id="178901"/>
    <lineage>
        <taxon>Bacteria</taxon>
        <taxon>Pseudomonadati</taxon>
        <taxon>Pseudomonadota</taxon>
        <taxon>Alphaproteobacteria</taxon>
        <taxon>Acetobacterales</taxon>
        <taxon>Acetobacteraceae</taxon>
        <taxon>Acetobacter</taxon>
    </lineage>
</organism>
<protein>
    <submittedName>
        <fullName evidence="1">Acetyl-CoA synthetase</fullName>
    </submittedName>
</protein>
<accession>A0A177G9N2</accession>
<dbReference type="Proteomes" id="UP000077349">
    <property type="component" value="Unassembled WGS sequence"/>
</dbReference>
<evidence type="ECO:0000313" key="1">
    <source>
        <dbReference type="EMBL" id="OAG76993.1"/>
    </source>
</evidence>